<dbReference type="Pfam" id="PF01494">
    <property type="entry name" value="FAD_binding_3"/>
    <property type="match status" value="1"/>
</dbReference>
<keyword evidence="5" id="KW-0503">Monooxygenase</keyword>
<name>A0A6A6QQ79_9PEZI</name>
<dbReference type="PRINTS" id="PR00420">
    <property type="entry name" value="RNGMNOXGNASE"/>
</dbReference>
<evidence type="ECO:0000256" key="1">
    <source>
        <dbReference type="ARBA" id="ARBA00007992"/>
    </source>
</evidence>
<keyword evidence="4" id="KW-0560">Oxidoreductase</keyword>
<dbReference type="PANTHER" id="PTHR13789:SF309">
    <property type="entry name" value="PUTATIVE (AFU_ORTHOLOGUE AFUA_6G14510)-RELATED"/>
    <property type="match status" value="1"/>
</dbReference>
<dbReference type="InterPro" id="IPR050493">
    <property type="entry name" value="FAD-dep_Monooxygenase_BioMet"/>
</dbReference>
<evidence type="ECO:0000256" key="2">
    <source>
        <dbReference type="ARBA" id="ARBA00022630"/>
    </source>
</evidence>
<protein>
    <submittedName>
        <fullName evidence="7">FAD/NAD(P)-binding domain-containing protein</fullName>
    </submittedName>
</protein>
<keyword evidence="2" id="KW-0285">Flavoprotein</keyword>
<dbReference type="GO" id="GO:0004497">
    <property type="term" value="F:monooxygenase activity"/>
    <property type="evidence" value="ECO:0007669"/>
    <property type="project" value="UniProtKB-KW"/>
</dbReference>
<evidence type="ECO:0000256" key="4">
    <source>
        <dbReference type="ARBA" id="ARBA00023002"/>
    </source>
</evidence>
<keyword evidence="8" id="KW-1185">Reference proteome</keyword>
<dbReference type="GO" id="GO:0071949">
    <property type="term" value="F:FAD binding"/>
    <property type="evidence" value="ECO:0007669"/>
    <property type="project" value="InterPro"/>
</dbReference>
<dbReference type="OrthoDB" id="417877at2759"/>
<organism evidence="7 8">
    <name type="scientific">Lophium mytilinum</name>
    <dbReference type="NCBI Taxonomy" id="390894"/>
    <lineage>
        <taxon>Eukaryota</taxon>
        <taxon>Fungi</taxon>
        <taxon>Dikarya</taxon>
        <taxon>Ascomycota</taxon>
        <taxon>Pezizomycotina</taxon>
        <taxon>Dothideomycetes</taxon>
        <taxon>Pleosporomycetidae</taxon>
        <taxon>Mytilinidiales</taxon>
        <taxon>Mytilinidiaceae</taxon>
        <taxon>Lophium</taxon>
    </lineage>
</organism>
<evidence type="ECO:0000313" key="7">
    <source>
        <dbReference type="EMBL" id="KAF2494551.1"/>
    </source>
</evidence>
<keyword evidence="3" id="KW-0274">FAD</keyword>
<reference evidence="7" key="1">
    <citation type="journal article" date="2020" name="Stud. Mycol.">
        <title>101 Dothideomycetes genomes: a test case for predicting lifestyles and emergence of pathogens.</title>
        <authorList>
            <person name="Haridas S."/>
            <person name="Albert R."/>
            <person name="Binder M."/>
            <person name="Bloem J."/>
            <person name="Labutti K."/>
            <person name="Salamov A."/>
            <person name="Andreopoulos B."/>
            <person name="Baker S."/>
            <person name="Barry K."/>
            <person name="Bills G."/>
            <person name="Bluhm B."/>
            <person name="Cannon C."/>
            <person name="Castanera R."/>
            <person name="Culley D."/>
            <person name="Daum C."/>
            <person name="Ezra D."/>
            <person name="Gonzalez J."/>
            <person name="Henrissat B."/>
            <person name="Kuo A."/>
            <person name="Liang C."/>
            <person name="Lipzen A."/>
            <person name="Lutzoni F."/>
            <person name="Magnuson J."/>
            <person name="Mondo S."/>
            <person name="Nolan M."/>
            <person name="Ohm R."/>
            <person name="Pangilinan J."/>
            <person name="Park H.-J."/>
            <person name="Ramirez L."/>
            <person name="Alfaro M."/>
            <person name="Sun H."/>
            <person name="Tritt A."/>
            <person name="Yoshinaga Y."/>
            <person name="Zwiers L.-H."/>
            <person name="Turgeon B."/>
            <person name="Goodwin S."/>
            <person name="Spatafora J."/>
            <person name="Crous P."/>
            <person name="Grigoriev I."/>
        </authorList>
    </citation>
    <scope>NUCLEOTIDE SEQUENCE</scope>
    <source>
        <strain evidence="7">CBS 269.34</strain>
    </source>
</reference>
<evidence type="ECO:0000256" key="5">
    <source>
        <dbReference type="ARBA" id="ARBA00023033"/>
    </source>
</evidence>
<dbReference type="Proteomes" id="UP000799750">
    <property type="component" value="Unassembled WGS sequence"/>
</dbReference>
<dbReference type="AlphaFoldDB" id="A0A6A6QQ79"/>
<dbReference type="InterPro" id="IPR036188">
    <property type="entry name" value="FAD/NAD-bd_sf"/>
</dbReference>
<evidence type="ECO:0000256" key="3">
    <source>
        <dbReference type="ARBA" id="ARBA00022827"/>
    </source>
</evidence>
<dbReference type="InterPro" id="IPR002938">
    <property type="entry name" value="FAD-bd"/>
</dbReference>
<comment type="similarity">
    <text evidence="1">Belongs to the paxM FAD-dependent monooxygenase family.</text>
</comment>
<evidence type="ECO:0000313" key="8">
    <source>
        <dbReference type="Proteomes" id="UP000799750"/>
    </source>
</evidence>
<dbReference type="PANTHER" id="PTHR13789">
    <property type="entry name" value="MONOOXYGENASE"/>
    <property type="match status" value="1"/>
</dbReference>
<gene>
    <name evidence="7" type="ORF">BU16DRAFT_487711</name>
</gene>
<sequence length="374" mass="40844">MTLDIAIIGGGVGGLTAAIALRQHAALRVHVYEQASSFREIGAVVGLAPNGLRTLEKLGVDDVLTDAVGWRNPGGIPMIFRHWQTGEILSTDQYHNVPDRRHHFARAHRAKLQKALLKKLPADILHLNKRIVSVVADGKQVTVAFEDGTSITPDLVVGADGIKSKVRKAFIPNHELSWTGEAIFRSTFPYSLVADIKDLPQDSIHWTGPTAWLFGTRIGNDEYAITASFPINRADPNAAFKDIVWNAPADPAILHEAFKSFHPTVRATVARIPHLRRYANIAGAALPDWSFANARVVLLGEAAHTHGGAFAAGASLAIDDAYALYLALRAVIPPLSSTQTNKVTREQIRTALGLYEATRRPQSDRVLRRRLRGC</sequence>
<dbReference type="EMBL" id="MU004190">
    <property type="protein sequence ID" value="KAF2494551.1"/>
    <property type="molecule type" value="Genomic_DNA"/>
</dbReference>
<proteinExistence type="inferred from homology"/>
<dbReference type="Gene3D" id="3.50.50.60">
    <property type="entry name" value="FAD/NAD(P)-binding domain"/>
    <property type="match status" value="1"/>
</dbReference>
<evidence type="ECO:0000259" key="6">
    <source>
        <dbReference type="Pfam" id="PF01494"/>
    </source>
</evidence>
<feature type="domain" description="FAD-binding" evidence="6">
    <location>
        <begin position="3"/>
        <end position="332"/>
    </location>
</feature>
<accession>A0A6A6QQ79</accession>
<dbReference type="SUPFAM" id="SSF51905">
    <property type="entry name" value="FAD/NAD(P)-binding domain"/>
    <property type="match status" value="1"/>
</dbReference>